<comment type="caution">
    <text evidence="1">The sequence shown here is derived from an EMBL/GenBank/DDBJ whole genome shotgun (WGS) entry which is preliminary data.</text>
</comment>
<name>A0A414S6F7_9FIRM</name>
<evidence type="ECO:0000313" key="1">
    <source>
        <dbReference type="EMBL" id="RHG12751.1"/>
    </source>
</evidence>
<reference evidence="1 2" key="1">
    <citation type="submission" date="2018-08" db="EMBL/GenBank/DDBJ databases">
        <title>A genome reference for cultivated species of the human gut microbiota.</title>
        <authorList>
            <person name="Zou Y."/>
            <person name="Xue W."/>
            <person name="Luo G."/>
        </authorList>
    </citation>
    <scope>NUCLEOTIDE SEQUENCE [LARGE SCALE GENOMIC DNA]</scope>
    <source>
        <strain evidence="1 2">AM22-9LB</strain>
    </source>
</reference>
<dbReference type="EMBL" id="QRHZ01000028">
    <property type="protein sequence ID" value="RHG12751.1"/>
    <property type="molecule type" value="Genomic_DNA"/>
</dbReference>
<protein>
    <submittedName>
        <fullName evidence="1">Uncharacterized protein</fullName>
    </submittedName>
</protein>
<dbReference type="AlphaFoldDB" id="A0A414S6F7"/>
<proteinExistence type="predicted"/>
<gene>
    <name evidence="1" type="ORF">DW272_18245</name>
</gene>
<sequence>MVTAMTKKIINGKKYDVETARLVDRWTYGNPSDFYYQDEMLLCKTTGEYFLYAQGGPLSDYRTYSSPTSWGGGEDIVPFTLYQAKCWAMEHMDGDAYEAEFGEVEE</sequence>
<accession>A0A414S6F7</accession>
<evidence type="ECO:0000313" key="2">
    <source>
        <dbReference type="Proteomes" id="UP000284220"/>
    </source>
</evidence>
<organism evidence="1 2">
    <name type="scientific">Blautia obeum</name>
    <dbReference type="NCBI Taxonomy" id="40520"/>
    <lineage>
        <taxon>Bacteria</taxon>
        <taxon>Bacillati</taxon>
        <taxon>Bacillota</taxon>
        <taxon>Clostridia</taxon>
        <taxon>Lachnospirales</taxon>
        <taxon>Lachnospiraceae</taxon>
        <taxon>Blautia</taxon>
    </lineage>
</organism>
<dbReference type="Proteomes" id="UP000284220">
    <property type="component" value="Unassembled WGS sequence"/>
</dbReference>